<organism evidence="1 2">
    <name type="scientific">Cellulomonas gilvus (strain ATCC 13127 / NRRL B-14078)</name>
    <name type="common">Cellvibrio gilvus</name>
    <dbReference type="NCBI Taxonomy" id="593907"/>
    <lineage>
        <taxon>Bacteria</taxon>
        <taxon>Bacillati</taxon>
        <taxon>Actinomycetota</taxon>
        <taxon>Actinomycetes</taxon>
        <taxon>Micrococcales</taxon>
        <taxon>Cellulomonadaceae</taxon>
        <taxon>Cellulomonas</taxon>
    </lineage>
</organism>
<evidence type="ECO:0000313" key="1">
    <source>
        <dbReference type="EMBL" id="AEI11046.1"/>
    </source>
</evidence>
<name>F8A631_CELGA</name>
<dbReference type="STRING" id="593907.Celgi_0524"/>
<dbReference type="KEGG" id="cga:Celgi_0524"/>
<dbReference type="RefSeq" id="WP_013882571.1">
    <property type="nucleotide sequence ID" value="NC_015671.1"/>
</dbReference>
<protein>
    <submittedName>
        <fullName evidence="1">Uncharacterized protein</fullName>
    </submittedName>
</protein>
<dbReference type="AlphaFoldDB" id="F8A631"/>
<sequence>MADDLDEARETQFLATAIDPLARKILDATDPWDAYDTAGRILGSLVDDIHWLPHGGNLYTVWAELIDLFETGETPIPAALAVLRQAATDWLGRPVALTTEFIETWSERTQMAANDLFDRDGTFWSRPEE</sequence>
<proteinExistence type="predicted"/>
<accession>F8A631</accession>
<evidence type="ECO:0000313" key="2">
    <source>
        <dbReference type="Proteomes" id="UP000000485"/>
    </source>
</evidence>
<gene>
    <name evidence="1" type="ordered locus">Celgi_0524</name>
</gene>
<dbReference type="HOGENOM" id="CLU_1944866_0_0_11"/>
<keyword evidence="2" id="KW-1185">Reference proteome</keyword>
<dbReference type="EMBL" id="CP002665">
    <property type="protein sequence ID" value="AEI11046.1"/>
    <property type="molecule type" value="Genomic_DNA"/>
</dbReference>
<dbReference type="OrthoDB" id="3398756at2"/>
<reference evidence="2" key="1">
    <citation type="submission" date="2011-04" db="EMBL/GenBank/DDBJ databases">
        <title>Complete sequence of Cellvibrio gilvus ATCC 13127.</title>
        <authorList>
            <person name="Lucas S."/>
            <person name="Han J."/>
            <person name="Lapidus A."/>
            <person name="Cheng J.-F."/>
            <person name="Goodwin L."/>
            <person name="Pitluck S."/>
            <person name="Peters L."/>
            <person name="Munk A."/>
            <person name="Detter J.C."/>
            <person name="Han C."/>
            <person name="Tapia R."/>
            <person name="Land M."/>
            <person name="Hauser L."/>
            <person name="Kyrpides N."/>
            <person name="Ivanova N."/>
            <person name="Ovchinnikova G."/>
            <person name="Pagani I."/>
            <person name="Mead D."/>
            <person name="Brumm P."/>
            <person name="Woyke T."/>
        </authorList>
    </citation>
    <scope>NUCLEOTIDE SEQUENCE [LARGE SCALE GENOMIC DNA]</scope>
    <source>
        <strain evidence="2">ATCC 13127 / NRRL B-14078</strain>
    </source>
</reference>
<dbReference type="Proteomes" id="UP000000485">
    <property type="component" value="Chromosome"/>
</dbReference>